<dbReference type="AlphaFoldDB" id="A0A6J8E9G2"/>
<keyword evidence="2" id="KW-0175">Coiled coil</keyword>
<dbReference type="Gene3D" id="3.30.160.60">
    <property type="entry name" value="Classic Zinc Finger"/>
    <property type="match status" value="1"/>
</dbReference>
<evidence type="ECO:0000259" key="4">
    <source>
        <dbReference type="PROSITE" id="PS50119"/>
    </source>
</evidence>
<accession>A0A6J8E9G2</accession>
<keyword evidence="1" id="KW-0479">Metal-binding</keyword>
<dbReference type="SUPFAM" id="SSF57845">
    <property type="entry name" value="B-box zinc-binding domain"/>
    <property type="match status" value="1"/>
</dbReference>
<dbReference type="OrthoDB" id="10496632at2759"/>
<reference evidence="5 6" key="1">
    <citation type="submission" date="2020-06" db="EMBL/GenBank/DDBJ databases">
        <authorList>
            <person name="Li R."/>
            <person name="Bekaert M."/>
        </authorList>
    </citation>
    <scope>NUCLEOTIDE SEQUENCE [LARGE SCALE GENOMIC DNA]</scope>
    <source>
        <strain evidence="6">wild</strain>
    </source>
</reference>
<keyword evidence="1" id="KW-0863">Zinc-finger</keyword>
<name>A0A6J8E9G2_MYTCO</name>
<gene>
    <name evidence="5" type="ORF">MCOR_49248</name>
</gene>
<organism evidence="5 6">
    <name type="scientific">Mytilus coruscus</name>
    <name type="common">Sea mussel</name>
    <dbReference type="NCBI Taxonomy" id="42192"/>
    <lineage>
        <taxon>Eukaryota</taxon>
        <taxon>Metazoa</taxon>
        <taxon>Spiralia</taxon>
        <taxon>Lophotrochozoa</taxon>
        <taxon>Mollusca</taxon>
        <taxon>Bivalvia</taxon>
        <taxon>Autobranchia</taxon>
        <taxon>Pteriomorphia</taxon>
        <taxon>Mytilida</taxon>
        <taxon>Mytiloidea</taxon>
        <taxon>Mytilidae</taxon>
        <taxon>Mytilinae</taxon>
        <taxon>Mytilus</taxon>
    </lineage>
</organism>
<dbReference type="Proteomes" id="UP000507470">
    <property type="component" value="Unassembled WGS sequence"/>
</dbReference>
<keyword evidence="6" id="KW-1185">Reference proteome</keyword>
<keyword evidence="1" id="KW-0862">Zinc</keyword>
<evidence type="ECO:0000256" key="2">
    <source>
        <dbReference type="SAM" id="Coils"/>
    </source>
</evidence>
<protein>
    <recommendedName>
        <fullName evidence="4">B box-type domain-containing protein</fullName>
    </recommendedName>
</protein>
<proteinExistence type="predicted"/>
<dbReference type="PROSITE" id="PS50119">
    <property type="entry name" value="ZF_BBOX"/>
    <property type="match status" value="1"/>
</dbReference>
<feature type="region of interest" description="Disordered" evidence="3">
    <location>
        <begin position="664"/>
        <end position="684"/>
    </location>
</feature>
<feature type="region of interest" description="Disordered" evidence="3">
    <location>
        <begin position="427"/>
        <end position="446"/>
    </location>
</feature>
<evidence type="ECO:0000313" key="5">
    <source>
        <dbReference type="EMBL" id="CAC5416653.1"/>
    </source>
</evidence>
<dbReference type="InterPro" id="IPR000315">
    <property type="entry name" value="Znf_B-box"/>
</dbReference>
<dbReference type="GO" id="GO:0008270">
    <property type="term" value="F:zinc ion binding"/>
    <property type="evidence" value="ECO:0007669"/>
    <property type="project" value="UniProtKB-KW"/>
</dbReference>
<feature type="domain" description="B box-type" evidence="4">
    <location>
        <begin position="50"/>
        <end position="90"/>
    </location>
</feature>
<feature type="coiled-coil region" evidence="2">
    <location>
        <begin position="518"/>
        <end position="605"/>
    </location>
</feature>
<evidence type="ECO:0000256" key="1">
    <source>
        <dbReference type="PROSITE-ProRule" id="PRU00024"/>
    </source>
</evidence>
<feature type="coiled-coil region" evidence="2">
    <location>
        <begin position="298"/>
        <end position="370"/>
    </location>
</feature>
<evidence type="ECO:0000313" key="6">
    <source>
        <dbReference type="Proteomes" id="UP000507470"/>
    </source>
</evidence>
<sequence length="838" mass="97251">MEDLKLCFICGGRNSYSINCKTCSQSCCQLCISLHKTPSICRLISKYGSHLSETCEIHDGLKCCFFCLQCLTKTCKECYASHSNHTILKLETAVKKIKETFQKHKLCLEAKENDAKTVIEETPRKHKELMETGRKIENEVTKWDDSIFRIANELQITLTDDRVKIENIAEKTQDSRKEINDAMQNLVMMENINFELTFLAVWSGFSKELTMLGKNEVMLGSPKKKTFKPNLSDISEIRKLFGYLQSEGTECDSSETLTPEKTTIPGPTMTDEIDQLSQDFSQTVTITDETEKKKHLKHERIMHAKQALENKVTKLENEIKDTLISKQKQQKQLLEREAIEMDQLKLEAEVEKYSRKTKELSTENKAMEESVRGLLDYVIRMRSTPDTRLLNNVNTVPEIFEFVRNQIAEMNQSLSKHVNLQNEKDRVQAELQSKDGEKRPTKTQDEYDSLVNQKENLESQVLEMNIKVKEISMANQELIVKQSEMQTLLWESVVKPNILTRECNVTLEEDAKSLPDVVSLILNHITKLNESLNELENQLQDEKSKTYELMNKQTDQDEKKKYFMQEHQNKLVMLESELKSKETMLNEHKASMLESDQKLKDLQGQLYKSLQEKKKTDETYHNACKQINDLQQGTKSVQMVLDDNEKSMADMTRTIENMSRSLKEKENEVTVEKQKNNERAQREEKLHHKIIRQNKVISDIDHKLRQQKVIITDQEEKIILVRAEKDDLQTRLSSIAGEKLTKGNPAITDLGDPNRPMKIGEKYGELYDNEWTDAMENTRNVKKYYPEMTDGEIEEIIIRHLQRLLKCCYKECLTKAEDQIQTLGEALAETMFLTFKSV</sequence>
<feature type="compositionally biased region" description="Basic and acidic residues" evidence="3">
    <location>
        <begin position="427"/>
        <end position="445"/>
    </location>
</feature>
<dbReference type="EMBL" id="CACVKT020008671">
    <property type="protein sequence ID" value="CAC5416653.1"/>
    <property type="molecule type" value="Genomic_DNA"/>
</dbReference>
<evidence type="ECO:0000256" key="3">
    <source>
        <dbReference type="SAM" id="MobiDB-lite"/>
    </source>
</evidence>